<keyword evidence="1" id="KW-0732">Signal</keyword>
<keyword evidence="3" id="KW-1185">Reference proteome</keyword>
<reference evidence="2 3" key="1">
    <citation type="journal article" date="2022" name="Nat. Ecol. Evol.">
        <title>A masculinizing supergene underlies an exaggerated male reproductive morph in a spider.</title>
        <authorList>
            <person name="Hendrickx F."/>
            <person name="De Corte Z."/>
            <person name="Sonet G."/>
            <person name="Van Belleghem S.M."/>
            <person name="Kostlbacher S."/>
            <person name="Vangestel C."/>
        </authorList>
    </citation>
    <scope>NUCLEOTIDE SEQUENCE [LARGE SCALE GENOMIC DNA]</scope>
    <source>
        <strain evidence="2">W744_W776</strain>
    </source>
</reference>
<dbReference type="AlphaFoldDB" id="A0AAV6V490"/>
<dbReference type="EMBL" id="JAFNEN010000173">
    <property type="protein sequence ID" value="KAG8190823.1"/>
    <property type="molecule type" value="Genomic_DNA"/>
</dbReference>
<comment type="caution">
    <text evidence="2">The sequence shown here is derived from an EMBL/GenBank/DDBJ whole genome shotgun (WGS) entry which is preliminary data.</text>
</comment>
<evidence type="ECO:0000313" key="2">
    <source>
        <dbReference type="EMBL" id="KAG8190823.1"/>
    </source>
</evidence>
<evidence type="ECO:0000256" key="1">
    <source>
        <dbReference type="SAM" id="SignalP"/>
    </source>
</evidence>
<feature type="signal peptide" evidence="1">
    <location>
        <begin position="1"/>
        <end position="22"/>
    </location>
</feature>
<organism evidence="2 3">
    <name type="scientific">Oedothorax gibbosus</name>
    <dbReference type="NCBI Taxonomy" id="931172"/>
    <lineage>
        <taxon>Eukaryota</taxon>
        <taxon>Metazoa</taxon>
        <taxon>Ecdysozoa</taxon>
        <taxon>Arthropoda</taxon>
        <taxon>Chelicerata</taxon>
        <taxon>Arachnida</taxon>
        <taxon>Araneae</taxon>
        <taxon>Araneomorphae</taxon>
        <taxon>Entelegynae</taxon>
        <taxon>Araneoidea</taxon>
        <taxon>Linyphiidae</taxon>
        <taxon>Erigoninae</taxon>
        <taxon>Oedothorax</taxon>
    </lineage>
</organism>
<dbReference type="Proteomes" id="UP000827092">
    <property type="component" value="Unassembled WGS sequence"/>
</dbReference>
<accession>A0AAV6V490</accession>
<name>A0AAV6V490_9ARAC</name>
<feature type="chain" id="PRO_5043338922" evidence="1">
    <location>
        <begin position="23"/>
        <end position="77"/>
    </location>
</feature>
<gene>
    <name evidence="2" type="ORF">JTE90_028320</name>
</gene>
<proteinExistence type="predicted"/>
<sequence length="77" mass="8201">MKAIFLVCLLVVLVAVVHQTRATVDCSDPNSVRMQCGTACPAACGKKRPSICTAVCVCVLVKIRGGEHCWPSDAIKQ</sequence>
<evidence type="ECO:0000313" key="3">
    <source>
        <dbReference type="Proteomes" id="UP000827092"/>
    </source>
</evidence>
<protein>
    <submittedName>
        <fullName evidence="2">Uncharacterized protein</fullName>
    </submittedName>
</protein>